<keyword evidence="7" id="KW-1185">Reference proteome</keyword>
<dbReference type="Gene3D" id="3.40.50.300">
    <property type="entry name" value="P-loop containing nucleotide triphosphate hydrolases"/>
    <property type="match status" value="1"/>
</dbReference>
<dbReference type="SUPFAM" id="SSF160246">
    <property type="entry name" value="EspE N-terminal domain-like"/>
    <property type="match status" value="1"/>
</dbReference>
<dbReference type="Pfam" id="PF05157">
    <property type="entry name" value="MshEN"/>
    <property type="match status" value="1"/>
</dbReference>
<dbReference type="RefSeq" id="WP_149425659.1">
    <property type="nucleotide sequence ID" value="NZ_CP022579.1"/>
</dbReference>
<dbReference type="PANTHER" id="PTHR30258:SF13">
    <property type="entry name" value="SECRETION PATHWAY ATPASE-RELATED"/>
    <property type="match status" value="1"/>
</dbReference>
<proteinExistence type="inferred from homology"/>
<dbReference type="GO" id="GO:0005524">
    <property type="term" value="F:ATP binding"/>
    <property type="evidence" value="ECO:0007669"/>
    <property type="project" value="UniProtKB-KW"/>
</dbReference>
<gene>
    <name evidence="6" type="primary">gspE</name>
    <name evidence="6" type="ORF">OTERR_19600</name>
</gene>
<reference evidence="6 7" key="1">
    <citation type="submission" date="2017-07" db="EMBL/GenBank/DDBJ databases">
        <title>Complete genome sequence of Oryzomicrobium terrae TPP412.</title>
        <authorList>
            <person name="Chiu L.-W."/>
            <person name="Lo K.-J."/>
            <person name="Tsai Y.-M."/>
            <person name="Lin S.-S."/>
            <person name="Kuo C.-H."/>
            <person name="Liu C.-T."/>
        </authorList>
    </citation>
    <scope>NUCLEOTIDE SEQUENCE [LARGE SCALE GENOMIC DNA]</scope>
    <source>
        <strain evidence="6 7">TPP412</strain>
    </source>
</reference>
<evidence type="ECO:0000313" key="6">
    <source>
        <dbReference type="EMBL" id="QEL65436.1"/>
    </source>
</evidence>
<dbReference type="PROSITE" id="PS00662">
    <property type="entry name" value="T2SP_E"/>
    <property type="match status" value="1"/>
</dbReference>
<dbReference type="CDD" id="cd01129">
    <property type="entry name" value="PulE-GspE-like"/>
    <property type="match status" value="1"/>
</dbReference>
<dbReference type="KEGG" id="otr:OTERR_19600"/>
<dbReference type="AlphaFoldDB" id="A0A5C1E8Z5"/>
<dbReference type="SUPFAM" id="SSF52540">
    <property type="entry name" value="P-loop containing nucleoside triphosphate hydrolases"/>
    <property type="match status" value="1"/>
</dbReference>
<dbReference type="InterPro" id="IPR003593">
    <property type="entry name" value="AAA+_ATPase"/>
</dbReference>
<feature type="region of interest" description="Disordered" evidence="4">
    <location>
        <begin position="1"/>
        <end position="32"/>
    </location>
</feature>
<dbReference type="PANTHER" id="PTHR30258">
    <property type="entry name" value="TYPE II SECRETION SYSTEM PROTEIN GSPE-RELATED"/>
    <property type="match status" value="1"/>
</dbReference>
<dbReference type="Pfam" id="PF00437">
    <property type="entry name" value="T2SSE"/>
    <property type="match status" value="1"/>
</dbReference>
<sequence length="618" mass="68058">MSSAVTPPAANAPASSRSGSAGGGRGSNSGQRRLTLNGALEWLVKDGVITKEEGERLARERRLYRDPVHPLAVVADQHFKDARSGKPLTLDALAEWLAGRVNLPYYHIDPLKIDVTTVTEVASSAYAKRFAILPVEVTANEVVVATAEPYLTEWQGELRAVLGKDIRPVIANPLAISRFLVEFYNLARSVKGAQKRKGSTPVPGLSSFEQLVQLGSSNRQLDANDQHIVHIVDWLLQYAFEQRASDIHVEPRRDLGIVRFRIDGVLHQVYQVPMAVMTAMTSRIKLLGRMDVIEKRRPQDGRIKTLTPAGQEIELRLSTLPTAFGEKLVMRVFDPEVLVRDFADLGFSDEDQQKWNWMTSQPNGIILVTGPTGSGKTTTLYSTLKQLATPEVNVCTIEDPIEMVEPAFNQMQVQHGIDLEFADGVRALMRQDPDIIMIGEIRDLATAEMAIQAALTGHLVLSTLHTNDAPSAVTRLLDLGVPSYLINSTVLGVMAQRLVRTLCPHCKKSAPLRAEEEEAWKNLVVPWRATAPAQLPHPEGCLECRMTGYLGRVGLYEILLLSPEMRKLIVPQTDIARVRDQAYREGMKPLRVSGAMKVAAGQTTLAEVVKVAPPANQG</sequence>
<accession>A0A5C1E8Z5</accession>
<name>A0A5C1E8Z5_9RHOO</name>
<evidence type="ECO:0000256" key="1">
    <source>
        <dbReference type="ARBA" id="ARBA00006611"/>
    </source>
</evidence>
<dbReference type="Gene3D" id="3.30.450.90">
    <property type="match status" value="1"/>
</dbReference>
<dbReference type="InterPro" id="IPR001482">
    <property type="entry name" value="T2SS/T4SS_dom"/>
</dbReference>
<evidence type="ECO:0000313" key="7">
    <source>
        <dbReference type="Proteomes" id="UP000323671"/>
    </source>
</evidence>
<keyword evidence="3" id="KW-0067">ATP-binding</keyword>
<organism evidence="6 7">
    <name type="scientific">Oryzomicrobium terrae</name>
    <dbReference type="NCBI Taxonomy" id="1735038"/>
    <lineage>
        <taxon>Bacteria</taxon>
        <taxon>Pseudomonadati</taxon>
        <taxon>Pseudomonadota</taxon>
        <taxon>Betaproteobacteria</taxon>
        <taxon>Rhodocyclales</taxon>
        <taxon>Rhodocyclaceae</taxon>
        <taxon>Oryzomicrobium</taxon>
    </lineage>
</organism>
<protein>
    <submittedName>
        <fullName evidence="6">General secretion pathway protein E</fullName>
    </submittedName>
</protein>
<evidence type="ECO:0000256" key="3">
    <source>
        <dbReference type="ARBA" id="ARBA00022840"/>
    </source>
</evidence>
<keyword evidence="2" id="KW-0547">Nucleotide-binding</keyword>
<feature type="compositionally biased region" description="Low complexity" evidence="4">
    <location>
        <begin position="8"/>
        <end position="19"/>
    </location>
</feature>
<feature type="domain" description="Bacterial type II secretion system protein E" evidence="5">
    <location>
        <begin position="429"/>
        <end position="443"/>
    </location>
</feature>
<dbReference type="InterPro" id="IPR037257">
    <property type="entry name" value="T2SS_E_N_sf"/>
</dbReference>
<dbReference type="GO" id="GO:0016887">
    <property type="term" value="F:ATP hydrolysis activity"/>
    <property type="evidence" value="ECO:0007669"/>
    <property type="project" value="TreeGrafter"/>
</dbReference>
<evidence type="ECO:0000256" key="4">
    <source>
        <dbReference type="SAM" id="MobiDB-lite"/>
    </source>
</evidence>
<dbReference type="Gene3D" id="3.30.300.160">
    <property type="entry name" value="Type II secretion system, protein E, N-terminal domain"/>
    <property type="match status" value="1"/>
</dbReference>
<comment type="similarity">
    <text evidence="1">Belongs to the GSP E family.</text>
</comment>
<dbReference type="FunFam" id="3.40.50.300:FF:000398">
    <property type="entry name" value="Type IV pilus assembly ATPase PilB"/>
    <property type="match status" value="1"/>
</dbReference>
<dbReference type="InterPro" id="IPR027417">
    <property type="entry name" value="P-loop_NTPase"/>
</dbReference>
<dbReference type="InterPro" id="IPR007831">
    <property type="entry name" value="T2SS_GspE_N"/>
</dbReference>
<dbReference type="GO" id="GO:0005886">
    <property type="term" value="C:plasma membrane"/>
    <property type="evidence" value="ECO:0007669"/>
    <property type="project" value="TreeGrafter"/>
</dbReference>
<dbReference type="Proteomes" id="UP000323671">
    <property type="component" value="Chromosome"/>
</dbReference>
<evidence type="ECO:0000259" key="5">
    <source>
        <dbReference type="PROSITE" id="PS00662"/>
    </source>
</evidence>
<dbReference type="SMART" id="SM00382">
    <property type="entry name" value="AAA"/>
    <property type="match status" value="1"/>
</dbReference>
<evidence type="ECO:0000256" key="2">
    <source>
        <dbReference type="ARBA" id="ARBA00022741"/>
    </source>
</evidence>
<dbReference type="EMBL" id="CP022579">
    <property type="protein sequence ID" value="QEL65436.1"/>
    <property type="molecule type" value="Genomic_DNA"/>
</dbReference>